<evidence type="ECO:0000256" key="5">
    <source>
        <dbReference type="ARBA" id="ARBA00013213"/>
    </source>
</evidence>
<sequence>MGPPRQINIAVIGKGTQFPQDYTDIEIETALSTLEEKGSALPSIPETVDYLAGAPHKIILVDNTSSGSIAEAYPLFLRRGISIITPNKKAFSGSYSLWQDIFSAAQSGGSMVYHESSVGAGMPIISTLKELVQTGDEVTRIEGVFSGTMSFLFNQFSPTSGQAGKWSETVKRAKELGFTEPDPRDDLNGLDVARKLTILGRLAGLPIESPASFPVQNLIPQELQTCGDSDDFISKLHEFDDRMESERALAERARKVLRYVGSIEMGTRKVKVGMEMFDPMHPIATLKGSDNIISFYTKRYGETPLTIRGAGAGGDVTAMGVTGDLLKPKTRTKRPQSPHVGLPLPLHLHPCLPSPASTSSSCFGLNSWRSLLLDVFFGGGMSELASLSQVAFESSCRQLHQFISGEKASATFACGGTVSISDNLPPGTHGVSPPVSISWTPKDAAKERKIVLPVDAAVADKLSQLVSDCDIASFGKREKDVIYLHYSKASKLNPSRFLTGFHPANLNILEEVEQLLVPNFNSWTENKLPF</sequence>
<dbReference type="GO" id="GO:0009088">
    <property type="term" value="P:threonine biosynthetic process"/>
    <property type="evidence" value="ECO:0007669"/>
    <property type="project" value="UniProtKB-UniPathway"/>
</dbReference>
<feature type="domain" description="Aspartate/homoserine dehydrogenase NAD-binding" evidence="17">
    <location>
        <begin position="45"/>
        <end position="115"/>
    </location>
</feature>
<dbReference type="SUPFAM" id="SSF51735">
    <property type="entry name" value="NAD(P)-binding Rossmann-fold domains"/>
    <property type="match status" value="1"/>
</dbReference>
<organism evidence="18 19">
    <name type="scientific">Penicillium subrubescens</name>
    <dbReference type="NCBI Taxonomy" id="1316194"/>
    <lineage>
        <taxon>Eukaryota</taxon>
        <taxon>Fungi</taxon>
        <taxon>Dikarya</taxon>
        <taxon>Ascomycota</taxon>
        <taxon>Pezizomycotina</taxon>
        <taxon>Eurotiomycetes</taxon>
        <taxon>Eurotiomycetidae</taxon>
        <taxon>Eurotiales</taxon>
        <taxon>Aspergillaceae</taxon>
        <taxon>Penicillium</taxon>
    </lineage>
</organism>
<dbReference type="Proteomes" id="UP000186955">
    <property type="component" value="Unassembled WGS sequence"/>
</dbReference>
<protein>
    <recommendedName>
        <fullName evidence="6 14">Homoserine dehydrogenase</fullName>
        <ecNumber evidence="5 14">1.1.1.3</ecNumber>
    </recommendedName>
</protein>
<reference evidence="18 19" key="1">
    <citation type="submission" date="2016-10" db="EMBL/GenBank/DDBJ databases">
        <title>Genome sequence of the ascomycete fungus Penicillium subrubescens.</title>
        <authorList>
            <person name="De Vries R.P."/>
            <person name="Peng M."/>
            <person name="Dilokpimol A."/>
            <person name="Hilden K."/>
            <person name="Makela M.R."/>
            <person name="Grigoriev I."/>
            <person name="Riley R."/>
            <person name="Granchi Z."/>
        </authorList>
    </citation>
    <scope>NUCLEOTIDE SEQUENCE [LARGE SCALE GENOMIC DNA]</scope>
    <source>
        <strain evidence="18 19">CBS 132785</strain>
    </source>
</reference>
<evidence type="ECO:0000256" key="10">
    <source>
        <dbReference type="ARBA" id="ARBA00023002"/>
    </source>
</evidence>
<evidence type="ECO:0000256" key="9">
    <source>
        <dbReference type="ARBA" id="ARBA00022857"/>
    </source>
</evidence>
<dbReference type="InterPro" id="IPR036291">
    <property type="entry name" value="NAD(P)-bd_dom_sf"/>
</dbReference>
<dbReference type="GO" id="GO:0050661">
    <property type="term" value="F:NADP binding"/>
    <property type="evidence" value="ECO:0007669"/>
    <property type="project" value="InterPro"/>
</dbReference>
<dbReference type="STRING" id="1316194.A0A1Q5TCU3"/>
<evidence type="ECO:0000256" key="12">
    <source>
        <dbReference type="ARBA" id="ARBA00048841"/>
    </source>
</evidence>
<comment type="pathway">
    <text evidence="3 14">Amino-acid biosynthesis; L-methionine biosynthesis via de novo pathway; L-homoserine from L-aspartate: step 3/3.</text>
</comment>
<dbReference type="FunFam" id="3.30.360.10:FF:000006">
    <property type="entry name" value="Bifunctional aspartokinase/homoserine dehydrogenase"/>
    <property type="match status" value="1"/>
</dbReference>
<evidence type="ECO:0000259" key="16">
    <source>
        <dbReference type="Pfam" id="PF00742"/>
    </source>
</evidence>
<keyword evidence="8 14" id="KW-0791">Threonine biosynthesis</keyword>
<keyword evidence="10 14" id="KW-0560">Oxidoreductase</keyword>
<comment type="function">
    <text evidence="13">Catalyzes the conversion of L-aspartate-beta-semialdehyde (L-Asa) to L-homoserine (L-Hse), the third step in the biosynthesis of amino acids that derive from aspartate (the aspartate family of amino acids), including methioinine and threonine, the latter of which is a precursor to isoleucine; production of homoserine leads to a branch-point in the pathway as it can either be O-phosphorylated for processing to threonine, or O-acylated for processing to methionine.</text>
</comment>
<dbReference type="EC" id="1.1.1.3" evidence="5 14"/>
<comment type="pathway">
    <text evidence="2 14">Amino-acid biosynthesis; L-threonine biosynthesis; L-threonine from L-aspartate: step 3/5.</text>
</comment>
<feature type="domain" description="Homoserine dehydrogenase catalytic" evidence="16">
    <location>
        <begin position="123"/>
        <end position="326"/>
    </location>
</feature>
<name>A0A1Q5TCU3_9EURO</name>
<dbReference type="PROSITE" id="PS01042">
    <property type="entry name" value="HOMOSER_DHGENASE"/>
    <property type="match status" value="1"/>
</dbReference>
<dbReference type="UniPathway" id="UPA00051">
    <property type="reaction ID" value="UER00465"/>
</dbReference>
<evidence type="ECO:0000256" key="15">
    <source>
        <dbReference type="RuleBase" id="RU004171"/>
    </source>
</evidence>
<proteinExistence type="inferred from homology"/>
<dbReference type="AlphaFoldDB" id="A0A1Q5TCU3"/>
<evidence type="ECO:0000256" key="2">
    <source>
        <dbReference type="ARBA" id="ARBA00005056"/>
    </source>
</evidence>
<evidence type="ECO:0000256" key="1">
    <source>
        <dbReference type="ARBA" id="ARBA00001920"/>
    </source>
</evidence>
<dbReference type="GO" id="GO:0004412">
    <property type="term" value="F:homoserine dehydrogenase activity"/>
    <property type="evidence" value="ECO:0007669"/>
    <property type="project" value="UniProtKB-EC"/>
</dbReference>
<evidence type="ECO:0000256" key="13">
    <source>
        <dbReference type="ARBA" id="ARBA00059589"/>
    </source>
</evidence>
<keyword evidence="9 14" id="KW-0521">NADP</keyword>
<dbReference type="PANTHER" id="PTHR43070">
    <property type="match status" value="1"/>
</dbReference>
<dbReference type="PANTHER" id="PTHR43070:SF5">
    <property type="entry name" value="HOMOSERINE DEHYDROGENASE"/>
    <property type="match status" value="1"/>
</dbReference>
<comment type="cofactor">
    <cofactor evidence="1">
        <name>a metal cation</name>
        <dbReference type="ChEBI" id="CHEBI:25213"/>
    </cofactor>
</comment>
<dbReference type="GO" id="GO:0009086">
    <property type="term" value="P:methionine biosynthetic process"/>
    <property type="evidence" value="ECO:0007669"/>
    <property type="project" value="UniProtKB-KW"/>
</dbReference>
<dbReference type="InterPro" id="IPR019811">
    <property type="entry name" value="HDH_CS"/>
</dbReference>
<keyword evidence="19" id="KW-1185">Reference proteome</keyword>
<evidence type="ECO:0000256" key="7">
    <source>
        <dbReference type="ARBA" id="ARBA00022605"/>
    </source>
</evidence>
<dbReference type="Gene3D" id="3.40.50.720">
    <property type="entry name" value="NAD(P)-binding Rossmann-like Domain"/>
    <property type="match status" value="1"/>
</dbReference>
<dbReference type="Pfam" id="PF03447">
    <property type="entry name" value="NAD_binding_3"/>
    <property type="match status" value="1"/>
</dbReference>
<evidence type="ECO:0000313" key="18">
    <source>
        <dbReference type="EMBL" id="OKO98037.1"/>
    </source>
</evidence>
<evidence type="ECO:0000259" key="17">
    <source>
        <dbReference type="Pfam" id="PF03447"/>
    </source>
</evidence>
<evidence type="ECO:0000256" key="8">
    <source>
        <dbReference type="ARBA" id="ARBA00022697"/>
    </source>
</evidence>
<dbReference type="GO" id="GO:0009090">
    <property type="term" value="P:homoserine biosynthetic process"/>
    <property type="evidence" value="ECO:0007669"/>
    <property type="project" value="TreeGrafter"/>
</dbReference>
<dbReference type="InterPro" id="IPR001342">
    <property type="entry name" value="HDH_cat"/>
</dbReference>
<evidence type="ECO:0000256" key="3">
    <source>
        <dbReference type="ARBA" id="ARBA00005062"/>
    </source>
</evidence>
<evidence type="ECO:0000256" key="14">
    <source>
        <dbReference type="RuleBase" id="RU000579"/>
    </source>
</evidence>
<comment type="caution">
    <text evidence="18">The sequence shown here is derived from an EMBL/GenBank/DDBJ whole genome shotgun (WGS) entry which is preliminary data.</text>
</comment>
<dbReference type="UniPathway" id="UPA00050">
    <property type="reaction ID" value="UER00063"/>
</dbReference>
<dbReference type="InterPro" id="IPR005106">
    <property type="entry name" value="Asp/hSer_DH_NAD-bd"/>
</dbReference>
<evidence type="ECO:0000256" key="4">
    <source>
        <dbReference type="ARBA" id="ARBA00006753"/>
    </source>
</evidence>
<comment type="catalytic activity">
    <reaction evidence="12">
        <text>L-homoserine + NADP(+) = L-aspartate 4-semialdehyde + NADPH + H(+)</text>
        <dbReference type="Rhea" id="RHEA:15761"/>
        <dbReference type="ChEBI" id="CHEBI:15378"/>
        <dbReference type="ChEBI" id="CHEBI:57476"/>
        <dbReference type="ChEBI" id="CHEBI:57783"/>
        <dbReference type="ChEBI" id="CHEBI:58349"/>
        <dbReference type="ChEBI" id="CHEBI:537519"/>
        <dbReference type="EC" id="1.1.1.3"/>
    </reaction>
    <physiologicalReaction direction="right-to-left" evidence="12">
        <dbReference type="Rhea" id="RHEA:15763"/>
    </physiologicalReaction>
</comment>
<evidence type="ECO:0000256" key="6">
    <source>
        <dbReference type="ARBA" id="ARBA00013376"/>
    </source>
</evidence>
<keyword evidence="11 14" id="KW-0486">Methionine biosynthesis</keyword>
<evidence type="ECO:0000313" key="19">
    <source>
        <dbReference type="Proteomes" id="UP000186955"/>
    </source>
</evidence>
<dbReference type="Gene3D" id="3.30.360.10">
    <property type="entry name" value="Dihydrodipicolinate Reductase, domain 2"/>
    <property type="match status" value="1"/>
</dbReference>
<dbReference type="EMBL" id="MNBE01000682">
    <property type="protein sequence ID" value="OKO98037.1"/>
    <property type="molecule type" value="Genomic_DNA"/>
</dbReference>
<dbReference type="InterPro" id="IPR011147">
    <property type="entry name" value="Bifunc_Aspkin/hSer_DH"/>
</dbReference>
<accession>A0A1Q5TCU3</accession>
<evidence type="ECO:0000256" key="11">
    <source>
        <dbReference type="ARBA" id="ARBA00023167"/>
    </source>
</evidence>
<keyword evidence="7 14" id="KW-0028">Amino-acid biosynthesis</keyword>
<dbReference type="SUPFAM" id="SSF55347">
    <property type="entry name" value="Glyceraldehyde-3-phosphate dehydrogenase-like, C-terminal domain"/>
    <property type="match status" value="1"/>
</dbReference>
<gene>
    <name evidence="18" type="ORF">PENSUB_9617</name>
</gene>
<dbReference type="Pfam" id="PF00742">
    <property type="entry name" value="Homoserine_dh"/>
    <property type="match status" value="1"/>
</dbReference>
<comment type="similarity">
    <text evidence="4 15">Belongs to the homoserine dehydrogenase family.</text>
</comment>